<accession>A0ABV0KLE3</accession>
<protein>
    <submittedName>
        <fullName evidence="2">Uncharacterized protein</fullName>
    </submittedName>
</protein>
<sequence>MLPLILHEAQIFTFSFWFNGSIRWGMHHEGELYCRLGSFPLQKRPQVYQLGCKLARQHTSIVLSSSAVACSLWGSLRDPSLKRILTTANTTSLLEAMLYPQSKTAPSISQPTGNESTQSLPDEDN</sequence>
<evidence type="ECO:0000256" key="1">
    <source>
        <dbReference type="SAM" id="MobiDB-lite"/>
    </source>
</evidence>
<comment type="caution">
    <text evidence="2">The sequence shown here is derived from an EMBL/GenBank/DDBJ whole genome shotgun (WGS) entry which is preliminary data.</text>
</comment>
<evidence type="ECO:0000313" key="3">
    <source>
        <dbReference type="Proteomes" id="UP001476950"/>
    </source>
</evidence>
<organism evidence="2 3">
    <name type="scientific">Stenomitos frigidus AS-A4</name>
    <dbReference type="NCBI Taxonomy" id="2933935"/>
    <lineage>
        <taxon>Bacteria</taxon>
        <taxon>Bacillati</taxon>
        <taxon>Cyanobacteriota</taxon>
        <taxon>Cyanophyceae</taxon>
        <taxon>Leptolyngbyales</taxon>
        <taxon>Leptolyngbyaceae</taxon>
        <taxon>Stenomitos</taxon>
    </lineage>
</organism>
<dbReference type="RefSeq" id="WP_348250440.1">
    <property type="nucleotide sequence ID" value="NZ_JAMPLM010000008.1"/>
</dbReference>
<reference evidence="2 3" key="1">
    <citation type="submission" date="2022-04" db="EMBL/GenBank/DDBJ databases">
        <title>Positive selection, recombination, and allopatry shape intraspecific diversity of widespread and dominant cyanobacteria.</title>
        <authorList>
            <person name="Wei J."/>
            <person name="Shu W."/>
            <person name="Hu C."/>
        </authorList>
    </citation>
    <scope>NUCLEOTIDE SEQUENCE [LARGE SCALE GENOMIC DNA]</scope>
    <source>
        <strain evidence="2 3">AS-A4</strain>
    </source>
</reference>
<evidence type="ECO:0000313" key="2">
    <source>
        <dbReference type="EMBL" id="MEP1059099.1"/>
    </source>
</evidence>
<dbReference type="Proteomes" id="UP001476950">
    <property type="component" value="Unassembled WGS sequence"/>
</dbReference>
<proteinExistence type="predicted"/>
<gene>
    <name evidence="2" type="ORF">NDI38_11685</name>
</gene>
<feature type="region of interest" description="Disordered" evidence="1">
    <location>
        <begin position="103"/>
        <end position="125"/>
    </location>
</feature>
<keyword evidence="3" id="KW-1185">Reference proteome</keyword>
<dbReference type="EMBL" id="JAMPLM010000008">
    <property type="protein sequence ID" value="MEP1059099.1"/>
    <property type="molecule type" value="Genomic_DNA"/>
</dbReference>
<name>A0ABV0KLE3_9CYAN</name>